<dbReference type="Proteomes" id="UP001153709">
    <property type="component" value="Chromosome 2"/>
</dbReference>
<dbReference type="PANTHER" id="PTHR47027">
    <property type="entry name" value="REVERSE TRANSCRIPTASE DOMAIN-CONTAINING PROTEIN"/>
    <property type="match status" value="1"/>
</dbReference>
<dbReference type="OrthoDB" id="8196546at2759"/>
<evidence type="ECO:0000313" key="1">
    <source>
        <dbReference type="EMBL" id="CAG9830217.1"/>
    </source>
</evidence>
<proteinExistence type="predicted"/>
<dbReference type="EMBL" id="OU898277">
    <property type="protein sequence ID" value="CAG9830217.1"/>
    <property type="molecule type" value="Genomic_DNA"/>
</dbReference>
<evidence type="ECO:0000313" key="2">
    <source>
        <dbReference type="Proteomes" id="UP001153709"/>
    </source>
</evidence>
<sequence length="130" mass="15340">MARAAFLKLKQLFCDKNLNTALRLRFVECYVWSQLLYGVETSTLKAQIVKKLEAFELWKYRRMLRIPWSTRVTNEEVLRKMGRGKKLLRTIKVCKTAYVGQILRNDKYSLLQVIMQGRVDGKKGIGRKRK</sequence>
<gene>
    <name evidence="1" type="ORF">DIABBA_LOCUS3941</name>
</gene>
<reference evidence="1" key="1">
    <citation type="submission" date="2022-01" db="EMBL/GenBank/DDBJ databases">
        <authorList>
            <person name="King R."/>
        </authorList>
    </citation>
    <scope>NUCLEOTIDE SEQUENCE</scope>
</reference>
<dbReference type="AlphaFoldDB" id="A0A9N9X7C0"/>
<dbReference type="PANTHER" id="PTHR47027:SF25">
    <property type="entry name" value="REVERSE TRANSCRIPTASE DOMAIN-CONTAINING PROTEIN"/>
    <property type="match status" value="1"/>
</dbReference>
<keyword evidence="2" id="KW-1185">Reference proteome</keyword>
<accession>A0A9N9X7C0</accession>
<organism evidence="1 2">
    <name type="scientific">Diabrotica balteata</name>
    <name type="common">Banded cucumber beetle</name>
    <dbReference type="NCBI Taxonomy" id="107213"/>
    <lineage>
        <taxon>Eukaryota</taxon>
        <taxon>Metazoa</taxon>
        <taxon>Ecdysozoa</taxon>
        <taxon>Arthropoda</taxon>
        <taxon>Hexapoda</taxon>
        <taxon>Insecta</taxon>
        <taxon>Pterygota</taxon>
        <taxon>Neoptera</taxon>
        <taxon>Endopterygota</taxon>
        <taxon>Coleoptera</taxon>
        <taxon>Polyphaga</taxon>
        <taxon>Cucujiformia</taxon>
        <taxon>Chrysomeloidea</taxon>
        <taxon>Chrysomelidae</taxon>
        <taxon>Galerucinae</taxon>
        <taxon>Diabroticina</taxon>
        <taxon>Diabroticites</taxon>
        <taxon>Diabrotica</taxon>
    </lineage>
</organism>
<name>A0A9N9X7C0_DIABA</name>
<protein>
    <submittedName>
        <fullName evidence="1">Uncharacterized protein</fullName>
    </submittedName>
</protein>